<dbReference type="InterPro" id="IPR000847">
    <property type="entry name" value="LysR_HTH_N"/>
</dbReference>
<evidence type="ECO:0000259" key="4">
    <source>
        <dbReference type="PROSITE" id="PS50931"/>
    </source>
</evidence>
<organism evidence="5 6">
    <name type="scientific">Limnobaculum allomyrinae</name>
    <dbReference type="NCBI Taxonomy" id="2791986"/>
    <lineage>
        <taxon>Bacteria</taxon>
        <taxon>Pseudomonadati</taxon>
        <taxon>Pseudomonadota</taxon>
        <taxon>Gammaproteobacteria</taxon>
        <taxon>Enterobacterales</taxon>
        <taxon>Budviciaceae</taxon>
        <taxon>Limnobaculum</taxon>
    </lineage>
</organism>
<evidence type="ECO:0000256" key="2">
    <source>
        <dbReference type="ARBA" id="ARBA00023125"/>
    </source>
</evidence>
<evidence type="ECO:0000313" key="6">
    <source>
        <dbReference type="Proteomes" id="UP001296921"/>
    </source>
</evidence>
<sequence>MNLSIKQFRAFLALCEHRHFTRAAESIFLSQPAFSHLIYSIEKAVGVRLFDRNTKRVELTADGIVFQSIAADMMREFNLGLSRWHDHINSEQFKISLAALPSITVKLLPDYIEYFNQIEPKATFEVKDLPSDYCVSAVMNEAVDLGIVGFLPKDPNVESHKIHTEKYFIVFNKNHPLAKKSVITLEDISRNNTIIRFGPTTSIYQSLHVNIINNESVEYIEIEQLSTLFGLLLSNSGITFLPELTLYMFQHPDILVKPISGGNLIREIYIIKKKDKELSKISHKFYDFLLQTQRIS</sequence>
<feature type="domain" description="HTH lysR-type" evidence="4">
    <location>
        <begin position="1"/>
        <end position="60"/>
    </location>
</feature>
<keyword evidence="1" id="KW-0805">Transcription regulation</keyword>
<keyword evidence="3" id="KW-0804">Transcription</keyword>
<gene>
    <name evidence="5" type="ORF">I2494_05095</name>
</gene>
<evidence type="ECO:0000256" key="3">
    <source>
        <dbReference type="ARBA" id="ARBA00023163"/>
    </source>
</evidence>
<dbReference type="Pfam" id="PF03466">
    <property type="entry name" value="LysR_substrate"/>
    <property type="match status" value="1"/>
</dbReference>
<protein>
    <submittedName>
        <fullName evidence="5">LysR family transcriptional regulator</fullName>
    </submittedName>
</protein>
<keyword evidence="6" id="KW-1185">Reference proteome</keyword>
<dbReference type="Pfam" id="PF00126">
    <property type="entry name" value="HTH_1"/>
    <property type="match status" value="1"/>
</dbReference>
<evidence type="ECO:0000313" key="5">
    <source>
        <dbReference type="EMBL" id="MBK5143097.1"/>
    </source>
</evidence>
<evidence type="ECO:0000256" key="1">
    <source>
        <dbReference type="ARBA" id="ARBA00023015"/>
    </source>
</evidence>
<dbReference type="PANTHER" id="PTHR30419:SF30">
    <property type="entry name" value="LYSR FAMILY TRANSCRIPTIONAL REGULATOR"/>
    <property type="match status" value="1"/>
</dbReference>
<comment type="caution">
    <text evidence="5">The sequence shown here is derived from an EMBL/GenBank/DDBJ whole genome shotgun (WGS) entry which is preliminary data.</text>
</comment>
<accession>A0ABS1ING2</accession>
<name>A0ABS1ING2_9GAMM</name>
<dbReference type="EMBL" id="JADRCR010000002">
    <property type="protein sequence ID" value="MBK5143097.1"/>
    <property type="molecule type" value="Genomic_DNA"/>
</dbReference>
<dbReference type="PANTHER" id="PTHR30419">
    <property type="entry name" value="HTH-TYPE TRANSCRIPTIONAL REGULATOR YBHD"/>
    <property type="match status" value="1"/>
</dbReference>
<dbReference type="InterPro" id="IPR005119">
    <property type="entry name" value="LysR_subst-bd"/>
</dbReference>
<proteinExistence type="predicted"/>
<dbReference type="InterPro" id="IPR050950">
    <property type="entry name" value="HTH-type_LysR_regulators"/>
</dbReference>
<keyword evidence="2" id="KW-0238">DNA-binding</keyword>
<reference evidence="5 6" key="1">
    <citation type="submission" date="2020-11" db="EMBL/GenBank/DDBJ databases">
        <title>Insectihabitans protaetiae gen. nov. sp. nov. and Insectihabitans allomyrinae sp. nov., isolated from larvae of Protaetia brevitarsis seulensis and Allomyrina dichotoma, respectively.</title>
        <authorList>
            <person name="Lee S.D."/>
            <person name="Byeon Y.-S."/>
            <person name="Kim S.-M."/>
            <person name="Yang H.L."/>
            <person name="Kim I.S."/>
        </authorList>
    </citation>
    <scope>NUCLEOTIDE SEQUENCE [LARGE SCALE GENOMIC DNA]</scope>
    <source>
        <strain evidence="5 6">BWR-B9</strain>
    </source>
</reference>
<dbReference type="PROSITE" id="PS50931">
    <property type="entry name" value="HTH_LYSR"/>
    <property type="match status" value="1"/>
</dbReference>
<dbReference type="Proteomes" id="UP001296921">
    <property type="component" value="Unassembled WGS sequence"/>
</dbReference>
<dbReference type="RefSeq" id="WP_218468215.1">
    <property type="nucleotide sequence ID" value="NZ_JADRCR010000002.1"/>
</dbReference>